<keyword evidence="3 6" id="KW-0489">Methyltransferase</keyword>
<dbReference type="PANTHER" id="PTHR11265">
    <property type="entry name" value="S-ADENOSYL-METHYLTRANSFERASE MRAW"/>
    <property type="match status" value="1"/>
</dbReference>
<reference evidence="6" key="2">
    <citation type="journal article" date="2021" name="Microbiome">
        <title>Successional dynamics and alternative stable states in a saline activated sludge microbial community over 9 years.</title>
        <authorList>
            <person name="Wang Y."/>
            <person name="Ye J."/>
            <person name="Ju F."/>
            <person name="Liu L."/>
            <person name="Boyd J.A."/>
            <person name="Deng Y."/>
            <person name="Parks D.H."/>
            <person name="Jiang X."/>
            <person name="Yin X."/>
            <person name="Woodcroft B.J."/>
            <person name="Tyson G.W."/>
            <person name="Hugenholtz P."/>
            <person name="Polz M.F."/>
            <person name="Zhang T."/>
        </authorList>
    </citation>
    <scope>NUCLEOTIDE SEQUENCE</scope>
    <source>
        <strain evidence="6">HKST-UBA02</strain>
    </source>
</reference>
<dbReference type="Proteomes" id="UP000699691">
    <property type="component" value="Unassembled WGS sequence"/>
</dbReference>
<dbReference type="InterPro" id="IPR029063">
    <property type="entry name" value="SAM-dependent_MTases_sf"/>
</dbReference>
<dbReference type="GO" id="GO:0071424">
    <property type="term" value="F:rRNA (cytosine-N4-)-methyltransferase activity"/>
    <property type="evidence" value="ECO:0007669"/>
    <property type="project" value="TreeGrafter"/>
</dbReference>
<dbReference type="InterPro" id="IPR023397">
    <property type="entry name" value="SAM-dep_MeTrfase_MraW_recog"/>
</dbReference>
<evidence type="ECO:0000256" key="4">
    <source>
        <dbReference type="ARBA" id="ARBA00022679"/>
    </source>
</evidence>
<accession>A0A955RWS4</accession>
<dbReference type="EMBL" id="JAGQKY010000026">
    <property type="protein sequence ID" value="MCA9397377.1"/>
    <property type="molecule type" value="Genomic_DNA"/>
</dbReference>
<evidence type="ECO:0000256" key="2">
    <source>
        <dbReference type="ARBA" id="ARBA00022552"/>
    </source>
</evidence>
<dbReference type="Gene3D" id="3.40.50.150">
    <property type="entry name" value="Vaccinia Virus protein VP39"/>
    <property type="match status" value="1"/>
</dbReference>
<evidence type="ECO:0000256" key="5">
    <source>
        <dbReference type="ARBA" id="ARBA00022691"/>
    </source>
</evidence>
<dbReference type="GO" id="GO:0070475">
    <property type="term" value="P:rRNA base methylation"/>
    <property type="evidence" value="ECO:0007669"/>
    <property type="project" value="TreeGrafter"/>
</dbReference>
<reference evidence="6" key="1">
    <citation type="submission" date="2020-04" db="EMBL/GenBank/DDBJ databases">
        <authorList>
            <person name="Zhang T."/>
        </authorList>
    </citation>
    <scope>NUCLEOTIDE SEQUENCE</scope>
    <source>
        <strain evidence="6">HKST-UBA02</strain>
    </source>
</reference>
<dbReference type="InterPro" id="IPR002903">
    <property type="entry name" value="RsmH"/>
</dbReference>
<feature type="non-terminal residue" evidence="6">
    <location>
        <position position="1"/>
    </location>
</feature>
<dbReference type="EC" id="2.1.1.199" evidence="6"/>
<keyword evidence="5" id="KW-0949">S-adenosyl-L-methionine</keyword>
<evidence type="ECO:0000313" key="6">
    <source>
        <dbReference type="EMBL" id="MCA9397377.1"/>
    </source>
</evidence>
<keyword evidence="4 6" id="KW-0808">Transferase</keyword>
<gene>
    <name evidence="6" type="primary">rsmH</name>
    <name evidence="6" type="ORF">KC573_00985</name>
</gene>
<keyword evidence="2" id="KW-0698">rRNA processing</keyword>
<evidence type="ECO:0000313" key="7">
    <source>
        <dbReference type="Proteomes" id="UP000699691"/>
    </source>
</evidence>
<evidence type="ECO:0000256" key="1">
    <source>
        <dbReference type="ARBA" id="ARBA00010396"/>
    </source>
</evidence>
<proteinExistence type="inferred from homology"/>
<protein>
    <submittedName>
        <fullName evidence="6">16S rRNA (Cytosine(1402)-N(4))-methyltransferase RsmH</fullName>
        <ecNumber evidence="6">2.1.1.199</ecNumber>
    </submittedName>
</protein>
<dbReference type="AlphaFoldDB" id="A0A955RWS4"/>
<dbReference type="Pfam" id="PF01795">
    <property type="entry name" value="Methyltransf_5"/>
    <property type="match status" value="1"/>
</dbReference>
<dbReference type="SUPFAM" id="SSF53335">
    <property type="entry name" value="S-adenosyl-L-methionine-dependent methyltransferases"/>
    <property type="match status" value="1"/>
</dbReference>
<comment type="caution">
    <text evidence="6">The sequence shown here is derived from an EMBL/GenBank/DDBJ whole genome shotgun (WGS) entry which is preliminary data.</text>
</comment>
<name>A0A955RWS4_UNCKA</name>
<dbReference type="SUPFAM" id="SSF81799">
    <property type="entry name" value="Putative methyltransferase TM0872, insert domain"/>
    <property type="match status" value="1"/>
</dbReference>
<dbReference type="NCBIfam" id="TIGR00006">
    <property type="entry name" value="16S rRNA (cytosine(1402)-N(4))-methyltransferase RsmH"/>
    <property type="match status" value="1"/>
</dbReference>
<organism evidence="6 7">
    <name type="scientific">candidate division WWE3 bacterium</name>
    <dbReference type="NCBI Taxonomy" id="2053526"/>
    <lineage>
        <taxon>Bacteria</taxon>
        <taxon>Katanobacteria</taxon>
    </lineage>
</organism>
<evidence type="ECO:0000256" key="3">
    <source>
        <dbReference type="ARBA" id="ARBA00022603"/>
    </source>
</evidence>
<sequence>SGVLMDIGLSSYHLDQSGRGFSYKKDEPLDMRMNPQSARNAFEILNTYSEEKLYELFLHFGETYVAQELARRIASTRGISPIATTEDLVSLVELSLNSVTIHDQPRRSRVLATVFQALRIEVNDELNNLKQGLLGAVELLEPKGRLAVITFHSLEDRIVKLFYRKEQRLKDLGDRSPTLEEIQANSRSRSARLRIAEKK</sequence>
<comment type="similarity">
    <text evidence="1">Belongs to the methyltransferase superfamily. RsmH family.</text>
</comment>
<dbReference type="PANTHER" id="PTHR11265:SF0">
    <property type="entry name" value="12S RRNA N4-METHYLCYTIDINE METHYLTRANSFERASE"/>
    <property type="match status" value="1"/>
</dbReference>